<dbReference type="Proteomes" id="UP000572680">
    <property type="component" value="Unassembled WGS sequence"/>
</dbReference>
<keyword evidence="3" id="KW-1185">Reference proteome</keyword>
<organism evidence="2 3">
    <name type="scientific">Actinomadura namibiensis</name>
    <dbReference type="NCBI Taxonomy" id="182080"/>
    <lineage>
        <taxon>Bacteria</taxon>
        <taxon>Bacillati</taxon>
        <taxon>Actinomycetota</taxon>
        <taxon>Actinomycetes</taxon>
        <taxon>Streptosporangiales</taxon>
        <taxon>Thermomonosporaceae</taxon>
        <taxon>Actinomadura</taxon>
    </lineage>
</organism>
<sequence length="299" mass="32425">MGPARTLHTISVGNQLIARRWLADYLAASADNLDRDGDQGQAAAFRAAVVWARADGHADVGTVHPSHHQYWLTTHTDGAKEAGEEGGEDEQDVPDLDTLYDRGSGPHPLIAVDVSDRMACAFTGMYGFDLPVTVQVHSHPPAADLQEWEEVIEVSLQLADAITVESLLTGEGTFTVPLPSTPGVRQATDQLDHQQAEQRTEQRPSGRAGGTACDCTLAAANAAPSCNTSPWPRTAWSRSICCNCGRSRRDRNGGSNSCTDPSSSCPRRWRWAAWQRAPTFGRRPVGLVQRLVTPARTRH</sequence>
<reference evidence="2 3" key="1">
    <citation type="submission" date="2020-08" db="EMBL/GenBank/DDBJ databases">
        <title>Genomic Encyclopedia of Type Strains, Phase IV (KMG-IV): sequencing the most valuable type-strain genomes for metagenomic binning, comparative biology and taxonomic classification.</title>
        <authorList>
            <person name="Goeker M."/>
        </authorList>
    </citation>
    <scope>NUCLEOTIDE SEQUENCE [LARGE SCALE GENOMIC DNA]</scope>
    <source>
        <strain evidence="2 3">DSM 44197</strain>
    </source>
</reference>
<evidence type="ECO:0000256" key="1">
    <source>
        <dbReference type="SAM" id="MobiDB-lite"/>
    </source>
</evidence>
<gene>
    <name evidence="2" type="ORF">HNR61_008474</name>
</gene>
<evidence type="ECO:0000313" key="3">
    <source>
        <dbReference type="Proteomes" id="UP000572680"/>
    </source>
</evidence>
<feature type="compositionally biased region" description="Basic and acidic residues" evidence="1">
    <location>
        <begin position="190"/>
        <end position="204"/>
    </location>
</feature>
<evidence type="ECO:0000313" key="2">
    <source>
        <dbReference type="EMBL" id="MBA8956784.1"/>
    </source>
</evidence>
<protein>
    <submittedName>
        <fullName evidence="2">Uncharacterized protein</fullName>
    </submittedName>
</protein>
<dbReference type="EMBL" id="JACJIA010000018">
    <property type="protein sequence ID" value="MBA8956784.1"/>
    <property type="molecule type" value="Genomic_DNA"/>
</dbReference>
<name>A0A7W3LYX2_ACTNM</name>
<dbReference type="RefSeq" id="WP_182848673.1">
    <property type="nucleotide sequence ID" value="NZ_BAAALP010000075.1"/>
</dbReference>
<dbReference type="AlphaFoldDB" id="A0A7W3LYX2"/>
<comment type="caution">
    <text evidence="2">The sequence shown here is derived from an EMBL/GenBank/DDBJ whole genome shotgun (WGS) entry which is preliminary data.</text>
</comment>
<accession>A0A7W3LYX2</accession>
<feature type="region of interest" description="Disordered" evidence="1">
    <location>
        <begin position="174"/>
        <end position="209"/>
    </location>
</feature>
<proteinExistence type="predicted"/>